<sequence length="518" mass="54721">MPGSSTTSLRDVIHRHLDPADPRVLTAHDHLDVPVRWVHSSEIYEIGPLLSGGELLLTTGLGLGGLDAGTRRHYVRDLAERGVAGLAFEIGRTFDAVPEEMVREGSAARLPIIELNRVLPFIDVCRDANTAIVSDEIDELRRRTALDDALHDDLVSPGGAARMLAHVSETTGRALVLVGAGGALLAVHGVDDDRSAWRLVDASPVSVPVIVRDREIARLVASGDGPEMPLSQLTALLRVATGPIASTLTRSGARHSAVGARLVEEMVGGRALRRADLIARLASAGVPAVNSTRLVTVAADAPDPRMAESVLTRAAAATSGLVQATIDATVFGLVAAPPDAEDPVDHVADAVDKAAGGAGRITVVVGETFRLGDSSPGIEIVAAIADSLRNNARRLDRAALHVREDRTRRVFTGRELVADDVVHALDAQTRSDLQSLVAPLVEHDARQSTQLVATLDVHLRHGCSATRSAAALHIGRQSLYQRLDRIRSLLGFDPTAAAVYPSMLLAVNASRASTGLDI</sequence>
<dbReference type="RefSeq" id="WP_204718085.1">
    <property type="nucleotide sequence ID" value="NZ_JAFFGU010000004.1"/>
</dbReference>
<evidence type="ECO:0000259" key="2">
    <source>
        <dbReference type="Pfam" id="PF13556"/>
    </source>
</evidence>
<protein>
    <submittedName>
        <fullName evidence="3">PucR family transcriptional regulator ligand-binding domain-containing protein</fullName>
    </submittedName>
</protein>
<dbReference type="InterPro" id="IPR042070">
    <property type="entry name" value="PucR_C-HTH_sf"/>
</dbReference>
<name>A0AAW4G4U7_GORRU</name>
<dbReference type="InterPro" id="IPR051448">
    <property type="entry name" value="CdaR-like_regulators"/>
</dbReference>
<dbReference type="InterPro" id="IPR025736">
    <property type="entry name" value="PucR_C-HTH_dom"/>
</dbReference>
<dbReference type="AlphaFoldDB" id="A0AAW4G4U7"/>
<evidence type="ECO:0000313" key="4">
    <source>
        <dbReference type="Proteomes" id="UP001195196"/>
    </source>
</evidence>
<dbReference type="InterPro" id="IPR012914">
    <property type="entry name" value="PucR_dom"/>
</dbReference>
<dbReference type="PANTHER" id="PTHR33744">
    <property type="entry name" value="CARBOHYDRATE DIACID REGULATOR"/>
    <property type="match status" value="1"/>
</dbReference>
<dbReference type="Proteomes" id="UP001195196">
    <property type="component" value="Unassembled WGS sequence"/>
</dbReference>
<dbReference type="PANTHER" id="PTHR33744:SF1">
    <property type="entry name" value="DNA-BINDING TRANSCRIPTIONAL ACTIVATOR ADER"/>
    <property type="match status" value="1"/>
</dbReference>
<feature type="domain" description="PucR C-terminal helix-turn-helix" evidence="2">
    <location>
        <begin position="451"/>
        <end position="507"/>
    </location>
</feature>
<organism evidence="3 4">
    <name type="scientific">Gordonia rubripertincta</name>
    <name type="common">Rhodococcus corallinus</name>
    <dbReference type="NCBI Taxonomy" id="36822"/>
    <lineage>
        <taxon>Bacteria</taxon>
        <taxon>Bacillati</taxon>
        <taxon>Actinomycetota</taxon>
        <taxon>Actinomycetes</taxon>
        <taxon>Mycobacteriales</taxon>
        <taxon>Gordoniaceae</taxon>
        <taxon>Gordonia</taxon>
    </lineage>
</organism>
<reference evidence="3" key="1">
    <citation type="submission" date="2021-02" db="EMBL/GenBank/DDBJ databases">
        <title>Taxonomy, biology and ecology of Rhodococcus bacteria occurring in California pistachio and other woody hosts as revealed by genome sequence analyses.</title>
        <authorList>
            <person name="Riely B."/>
            <person name="Gai Y."/>
        </authorList>
    </citation>
    <scope>NUCLEOTIDE SEQUENCE</scope>
    <source>
        <strain evidence="3">BP-295</strain>
    </source>
</reference>
<feature type="domain" description="Purine catabolism PurC-like" evidence="1">
    <location>
        <begin position="20"/>
        <end position="132"/>
    </location>
</feature>
<evidence type="ECO:0000259" key="1">
    <source>
        <dbReference type="Pfam" id="PF07905"/>
    </source>
</evidence>
<dbReference type="Pfam" id="PF13556">
    <property type="entry name" value="HTH_30"/>
    <property type="match status" value="1"/>
</dbReference>
<evidence type="ECO:0000313" key="3">
    <source>
        <dbReference type="EMBL" id="MBM7278556.1"/>
    </source>
</evidence>
<gene>
    <name evidence="3" type="ORF">JTZ10_12365</name>
</gene>
<accession>A0AAW4G4U7</accession>
<dbReference type="Pfam" id="PF07905">
    <property type="entry name" value="PucR"/>
    <property type="match status" value="1"/>
</dbReference>
<dbReference type="Gene3D" id="1.10.10.2840">
    <property type="entry name" value="PucR C-terminal helix-turn-helix domain"/>
    <property type="match status" value="1"/>
</dbReference>
<comment type="caution">
    <text evidence="3">The sequence shown here is derived from an EMBL/GenBank/DDBJ whole genome shotgun (WGS) entry which is preliminary data.</text>
</comment>
<proteinExistence type="predicted"/>
<dbReference type="EMBL" id="JAFFGU010000004">
    <property type="protein sequence ID" value="MBM7278556.1"/>
    <property type="molecule type" value="Genomic_DNA"/>
</dbReference>